<protein>
    <submittedName>
        <fullName evidence="1">Uncharacterized protein</fullName>
    </submittedName>
</protein>
<sequence length="47" mass="5371">MKSTWLFYGDVNEPWAIHNRSNKNAAQNGGAFNFRALETYPSAILIR</sequence>
<dbReference type="Proteomes" id="UP000215590">
    <property type="component" value="Unassembled WGS sequence"/>
</dbReference>
<evidence type="ECO:0000313" key="2">
    <source>
        <dbReference type="Proteomes" id="UP000215590"/>
    </source>
</evidence>
<comment type="caution">
    <text evidence="1">The sequence shown here is derived from an EMBL/GenBank/DDBJ whole genome shotgun (WGS) entry which is preliminary data.</text>
</comment>
<accession>A0A256FF29</accession>
<keyword evidence="2" id="KW-1185">Reference proteome</keyword>
<organism evidence="1 2">
    <name type="scientific">Brucella thiophenivorans</name>
    <dbReference type="NCBI Taxonomy" id="571255"/>
    <lineage>
        <taxon>Bacteria</taxon>
        <taxon>Pseudomonadati</taxon>
        <taxon>Pseudomonadota</taxon>
        <taxon>Alphaproteobacteria</taxon>
        <taxon>Hyphomicrobiales</taxon>
        <taxon>Brucellaceae</taxon>
        <taxon>Brucella/Ochrobactrum group</taxon>
        <taxon>Brucella</taxon>
    </lineage>
</organism>
<dbReference type="AlphaFoldDB" id="A0A256FF29"/>
<gene>
    <name evidence="1" type="ORF">CEV31_3446</name>
</gene>
<reference evidence="1 2" key="1">
    <citation type="submission" date="2017-07" db="EMBL/GenBank/DDBJ databases">
        <title>Phylogenetic study on the rhizospheric bacterium Ochrobactrum sp. A44.</title>
        <authorList>
            <person name="Krzyzanowska D.M."/>
            <person name="Ossowicki A."/>
            <person name="Rajewska M."/>
            <person name="Maciag T."/>
            <person name="Kaczynski Z."/>
            <person name="Czerwicka M."/>
            <person name="Jafra S."/>
        </authorList>
    </citation>
    <scope>NUCLEOTIDE SEQUENCE [LARGE SCALE GENOMIC DNA]</scope>
    <source>
        <strain evidence="1 2">DSM 7216</strain>
    </source>
</reference>
<proteinExistence type="predicted"/>
<dbReference type="EMBL" id="NNRJ01000052">
    <property type="protein sequence ID" value="OYR13459.1"/>
    <property type="molecule type" value="Genomic_DNA"/>
</dbReference>
<evidence type="ECO:0000313" key="1">
    <source>
        <dbReference type="EMBL" id="OYR13459.1"/>
    </source>
</evidence>
<name>A0A256FF29_9HYPH</name>